<dbReference type="AlphaFoldDB" id="A0A7G9W941"/>
<name>A0A7G9W941_ALKCA</name>
<gene>
    <name evidence="1" type="ORF">HYG86_10725</name>
</gene>
<dbReference type="NCBIfam" id="NF038093">
    <property type="entry name" value="GrdX"/>
    <property type="match status" value="1"/>
</dbReference>
<dbReference type="RefSeq" id="WP_213165568.1">
    <property type="nucleotide sequence ID" value="NZ_CP058559.1"/>
</dbReference>
<protein>
    <submittedName>
        <fullName evidence="1">GrdX family protein</fullName>
    </submittedName>
</protein>
<reference evidence="1 2" key="1">
    <citation type="submission" date="2020-07" db="EMBL/GenBank/DDBJ databases">
        <title>Alkalicella. sp. LB2 genome.</title>
        <authorList>
            <person name="Postec A."/>
            <person name="Quemeneur M."/>
        </authorList>
    </citation>
    <scope>NUCLEOTIDE SEQUENCE [LARGE SCALE GENOMIC DNA]</scope>
    <source>
        <strain evidence="1 2">LB2</strain>
    </source>
</reference>
<dbReference type="Proteomes" id="UP000516160">
    <property type="component" value="Chromosome"/>
</dbReference>
<accession>A0A7G9W941</accession>
<organism evidence="1 2">
    <name type="scientific">Alkalicella caledoniensis</name>
    <dbReference type="NCBI Taxonomy" id="2731377"/>
    <lineage>
        <taxon>Bacteria</taxon>
        <taxon>Bacillati</taxon>
        <taxon>Bacillota</taxon>
        <taxon>Clostridia</taxon>
        <taxon>Eubacteriales</taxon>
        <taxon>Proteinivoracaceae</taxon>
        <taxon>Alkalicella</taxon>
    </lineage>
</organism>
<proteinExistence type="predicted"/>
<dbReference type="KEGG" id="acae:HYG86_10725"/>
<keyword evidence="2" id="KW-1185">Reference proteome</keyword>
<evidence type="ECO:0000313" key="2">
    <source>
        <dbReference type="Proteomes" id="UP000516160"/>
    </source>
</evidence>
<evidence type="ECO:0000313" key="1">
    <source>
        <dbReference type="EMBL" id="QNO15203.1"/>
    </source>
</evidence>
<sequence>MKIISNNPKVIAYATVNSLEIIKAVSLPEVLKNARDMVHKNHKLINHPLVTSIKPYSNLYKTIVLIEESSLDYQSLDIMENSIAKAQQFQKEVPINEQAKEDYQTIDFGVFKQSIEKI</sequence>
<dbReference type="InterPro" id="IPR047735">
    <property type="entry name" value="GrdX-like"/>
</dbReference>
<dbReference type="EMBL" id="CP058559">
    <property type="protein sequence ID" value="QNO15203.1"/>
    <property type="molecule type" value="Genomic_DNA"/>
</dbReference>